<keyword evidence="3" id="KW-1185">Reference proteome</keyword>
<name>A0ABW2H502_9ACTN</name>
<organism evidence="2 3">
    <name type="scientific">Catellatospora aurea</name>
    <dbReference type="NCBI Taxonomy" id="1337874"/>
    <lineage>
        <taxon>Bacteria</taxon>
        <taxon>Bacillati</taxon>
        <taxon>Actinomycetota</taxon>
        <taxon>Actinomycetes</taxon>
        <taxon>Micromonosporales</taxon>
        <taxon>Micromonosporaceae</taxon>
        <taxon>Catellatospora</taxon>
    </lineage>
</organism>
<evidence type="ECO:0000256" key="1">
    <source>
        <dbReference type="SAM" id="MobiDB-lite"/>
    </source>
</evidence>
<dbReference type="Proteomes" id="UP001596392">
    <property type="component" value="Unassembled WGS sequence"/>
</dbReference>
<feature type="region of interest" description="Disordered" evidence="1">
    <location>
        <begin position="312"/>
        <end position="332"/>
    </location>
</feature>
<evidence type="ECO:0008006" key="4">
    <source>
        <dbReference type="Google" id="ProtNLM"/>
    </source>
</evidence>
<evidence type="ECO:0000313" key="3">
    <source>
        <dbReference type="Proteomes" id="UP001596392"/>
    </source>
</evidence>
<gene>
    <name evidence="2" type="ORF">ACFQO7_32885</name>
</gene>
<proteinExistence type="predicted"/>
<dbReference type="RefSeq" id="WP_376810044.1">
    <property type="nucleotide sequence ID" value="NZ_JBHTAC010000053.1"/>
</dbReference>
<reference evidence="3" key="1">
    <citation type="journal article" date="2019" name="Int. J. Syst. Evol. Microbiol.">
        <title>The Global Catalogue of Microorganisms (GCM) 10K type strain sequencing project: providing services to taxonomists for standard genome sequencing and annotation.</title>
        <authorList>
            <consortium name="The Broad Institute Genomics Platform"/>
            <consortium name="The Broad Institute Genome Sequencing Center for Infectious Disease"/>
            <person name="Wu L."/>
            <person name="Ma J."/>
        </authorList>
    </citation>
    <scope>NUCLEOTIDE SEQUENCE [LARGE SCALE GENOMIC DNA]</scope>
    <source>
        <strain evidence="3">CGMCC 1.9106</strain>
    </source>
</reference>
<accession>A0ABW2H502</accession>
<comment type="caution">
    <text evidence="2">The sequence shown here is derived from an EMBL/GenBank/DDBJ whole genome shotgun (WGS) entry which is preliminary data.</text>
</comment>
<sequence length="332" mass="37462">MTSFPAAARRVRTTELDLLQRMHMLRECVVKFPPYGFRATWHHLLVSAAMPQRLGDDPEALVRAVDELSEARALWTAEQSAYSARRLAEKADGRRAARKADAWHTWGRYRLAYCPDPELHPTDRLPVVVARLITAYRSGEDWSDTCPLCGSRFEQQPCRRCGIEPCGPPNFPVRESEVEAAHRFRQIWRRTGVGGPGGGIVDFAGGRLAALRLGRRLVTEVTASAPGRRAFVDITPDLTEHDESARRRGWECRNRYRSFRITHWEYDERLLSTDDYDVCAVLVRKAVAADETALVALLADWDLRPGRFDHAGNTADPCRPALPRTHDDPPAG</sequence>
<protein>
    <recommendedName>
        <fullName evidence="4">REase associating with pPIWI RE domain-containing protein</fullName>
    </recommendedName>
</protein>
<dbReference type="EMBL" id="JBHTAC010000053">
    <property type="protein sequence ID" value="MFC7247295.1"/>
    <property type="molecule type" value="Genomic_DNA"/>
</dbReference>
<evidence type="ECO:0000313" key="2">
    <source>
        <dbReference type="EMBL" id="MFC7247295.1"/>
    </source>
</evidence>